<dbReference type="RefSeq" id="XP_066699137.1">
    <property type="nucleotide sequence ID" value="XM_066843025.1"/>
</dbReference>
<feature type="domain" description="Rhodopsin" evidence="8">
    <location>
        <begin position="34"/>
        <end position="170"/>
    </location>
</feature>
<dbReference type="EMBL" id="JAQQWE010000005">
    <property type="protein sequence ID" value="KAK7951075.1"/>
    <property type="molecule type" value="Genomic_DNA"/>
</dbReference>
<comment type="similarity">
    <text evidence="5">Belongs to the SAT4 family.</text>
</comment>
<proteinExistence type="inferred from homology"/>
<organism evidence="9 10">
    <name type="scientific">Apiospora aurea</name>
    <dbReference type="NCBI Taxonomy" id="335848"/>
    <lineage>
        <taxon>Eukaryota</taxon>
        <taxon>Fungi</taxon>
        <taxon>Dikarya</taxon>
        <taxon>Ascomycota</taxon>
        <taxon>Pezizomycotina</taxon>
        <taxon>Sordariomycetes</taxon>
        <taxon>Xylariomycetidae</taxon>
        <taxon>Amphisphaeriales</taxon>
        <taxon>Apiosporaceae</taxon>
        <taxon>Apiospora</taxon>
    </lineage>
</organism>
<gene>
    <name evidence="9" type="ORF">PG986_006803</name>
</gene>
<evidence type="ECO:0000256" key="3">
    <source>
        <dbReference type="ARBA" id="ARBA00022989"/>
    </source>
</evidence>
<feature type="transmembrane region" description="Helical" evidence="7">
    <location>
        <begin position="229"/>
        <end position="247"/>
    </location>
</feature>
<feature type="compositionally biased region" description="Basic and acidic residues" evidence="6">
    <location>
        <begin position="396"/>
        <end position="411"/>
    </location>
</feature>
<evidence type="ECO:0000256" key="1">
    <source>
        <dbReference type="ARBA" id="ARBA00004141"/>
    </source>
</evidence>
<reference evidence="9 10" key="1">
    <citation type="submission" date="2023-01" db="EMBL/GenBank/DDBJ databases">
        <title>Analysis of 21 Apiospora genomes using comparative genomics revels a genus with tremendous synthesis potential of carbohydrate active enzymes and secondary metabolites.</title>
        <authorList>
            <person name="Sorensen T."/>
        </authorList>
    </citation>
    <scope>NUCLEOTIDE SEQUENCE [LARGE SCALE GENOMIC DNA]</scope>
    <source>
        <strain evidence="9 10">CBS 24483</strain>
    </source>
</reference>
<dbReference type="PANTHER" id="PTHR33048">
    <property type="entry name" value="PTH11-LIKE INTEGRAL MEMBRANE PROTEIN (AFU_ORTHOLOGUE AFUA_5G11245)"/>
    <property type="match status" value="1"/>
</dbReference>
<keyword evidence="3 7" id="KW-1133">Transmembrane helix</keyword>
<name>A0ABR1QC25_9PEZI</name>
<accession>A0ABR1QC25</accession>
<feature type="domain" description="Rhodopsin" evidence="8">
    <location>
        <begin position="202"/>
        <end position="291"/>
    </location>
</feature>
<comment type="caution">
    <text evidence="9">The sequence shown here is derived from an EMBL/GenBank/DDBJ whole genome shotgun (WGS) entry which is preliminary data.</text>
</comment>
<protein>
    <recommendedName>
        <fullName evidence="8">Rhodopsin domain-containing protein</fullName>
    </recommendedName>
</protein>
<feature type="transmembrane region" description="Helical" evidence="7">
    <location>
        <begin position="16"/>
        <end position="38"/>
    </location>
</feature>
<sequence length="411" mass="44882">MDMSFPLLSQDSHGPWMIWSSWALTGLASVFLGLRCYCRVSRNKYLWWDDYVLILSWAFLVASAINVTYNVSQGFGQHIYNLDPRQLPMVGLLAQVDLIFAILGAAWSKTSWAITLLRLSKGLLHNVILFIAISVNILMGLSIVFNFIQCIPSRKLWEPYLEGACWPSQIVPIYSTVSGGTSIQMSRLQPTSGPCLTYTVAYSGAMDITLALLPWFLIMKVNMRLAERIGVAVAMSCGIFAGATAFVKTAYVINLGSKDPIYDTAPLVVWSHAEIAVTIVAASIPVLRVLAKDVPLSSIWSGFRTKKSQRNSSSMATRNTGGGPPRIGSSWLPPKNTFSSKGTTSTTLSSSMATTTTSSADPADQRRNNADEDDKGYDGTYGSTFSAMPPQRGRGMSRDGSSERELLPMVP</sequence>
<feature type="transmembrane region" description="Helical" evidence="7">
    <location>
        <begin position="89"/>
        <end position="107"/>
    </location>
</feature>
<feature type="transmembrane region" description="Helical" evidence="7">
    <location>
        <begin position="196"/>
        <end position="217"/>
    </location>
</feature>
<evidence type="ECO:0000256" key="6">
    <source>
        <dbReference type="SAM" id="MobiDB-lite"/>
    </source>
</evidence>
<dbReference type="Pfam" id="PF20684">
    <property type="entry name" value="Fung_rhodopsin"/>
    <property type="match status" value="2"/>
</dbReference>
<evidence type="ECO:0000256" key="2">
    <source>
        <dbReference type="ARBA" id="ARBA00022692"/>
    </source>
</evidence>
<evidence type="ECO:0000256" key="7">
    <source>
        <dbReference type="SAM" id="Phobius"/>
    </source>
</evidence>
<keyword evidence="2 7" id="KW-0812">Transmembrane</keyword>
<dbReference type="InterPro" id="IPR049326">
    <property type="entry name" value="Rhodopsin_dom_fungi"/>
</dbReference>
<evidence type="ECO:0000313" key="9">
    <source>
        <dbReference type="EMBL" id="KAK7951075.1"/>
    </source>
</evidence>
<keyword evidence="10" id="KW-1185">Reference proteome</keyword>
<dbReference type="GeneID" id="92076087"/>
<feature type="compositionally biased region" description="Polar residues" evidence="6">
    <location>
        <begin position="310"/>
        <end position="319"/>
    </location>
</feature>
<evidence type="ECO:0000313" key="10">
    <source>
        <dbReference type="Proteomes" id="UP001391051"/>
    </source>
</evidence>
<dbReference type="Proteomes" id="UP001391051">
    <property type="component" value="Unassembled WGS sequence"/>
</dbReference>
<feature type="transmembrane region" description="Helical" evidence="7">
    <location>
        <begin position="50"/>
        <end position="69"/>
    </location>
</feature>
<feature type="compositionally biased region" description="Low complexity" evidence="6">
    <location>
        <begin position="337"/>
        <end position="359"/>
    </location>
</feature>
<dbReference type="PANTHER" id="PTHR33048:SF42">
    <property type="entry name" value="INTEGRAL MEMBRANE PROTEIN"/>
    <property type="match status" value="1"/>
</dbReference>
<feature type="region of interest" description="Disordered" evidence="6">
    <location>
        <begin position="309"/>
        <end position="411"/>
    </location>
</feature>
<evidence type="ECO:0000256" key="4">
    <source>
        <dbReference type="ARBA" id="ARBA00023136"/>
    </source>
</evidence>
<evidence type="ECO:0000259" key="8">
    <source>
        <dbReference type="Pfam" id="PF20684"/>
    </source>
</evidence>
<feature type="transmembrane region" description="Helical" evidence="7">
    <location>
        <begin position="267"/>
        <end position="291"/>
    </location>
</feature>
<feature type="transmembrane region" description="Helical" evidence="7">
    <location>
        <begin position="127"/>
        <end position="148"/>
    </location>
</feature>
<evidence type="ECO:0000256" key="5">
    <source>
        <dbReference type="ARBA" id="ARBA00038359"/>
    </source>
</evidence>
<comment type="subcellular location">
    <subcellularLocation>
        <location evidence="1">Membrane</location>
        <topology evidence="1">Multi-pass membrane protein</topology>
    </subcellularLocation>
</comment>
<dbReference type="InterPro" id="IPR052337">
    <property type="entry name" value="SAT4-like"/>
</dbReference>
<keyword evidence="4 7" id="KW-0472">Membrane</keyword>